<name>A0A0D0VC49_CRYGA</name>
<dbReference type="AlphaFoldDB" id="A0A0D0VC49"/>
<sequence>MPEQTFKELVQQFSPCDESHNHLPSRSGLALMPSIGKLALKQGLACPICPYAMGMVGMVGKKYMKKHIRENHDAVDENDPMHPIQTTAQRLFSTTKSPYIPVREVAPSAVPSPWDIFKSKVMDKPTQSFAREPPARRELISMLRSTGWTDHVKGLDPKELCRLVAPAHRNEYLLEALQEQVFTYFGQALAERSNLPRLLLVHLNSTTREG</sequence>
<evidence type="ECO:0000313" key="1">
    <source>
        <dbReference type="EMBL" id="KIR44024.1"/>
    </source>
</evidence>
<dbReference type="HOGENOM" id="CLU_1310058_0_0_1"/>
<proteinExistence type="predicted"/>
<protein>
    <submittedName>
        <fullName evidence="1">Unplaced genomic scaffold supercont1.58, whole genome shotgun sequence</fullName>
    </submittedName>
</protein>
<gene>
    <name evidence="1" type="ORF">I312_06770</name>
</gene>
<reference evidence="1" key="1">
    <citation type="submission" date="2015-01" db="EMBL/GenBank/DDBJ databases">
        <title>The Genome Sequence of Cryptococcus gattii CA1280.</title>
        <authorList>
            <consortium name="The Broad Institute Genomics Platform"/>
            <person name="Cuomo C."/>
            <person name="Litvintseva A."/>
            <person name="Chen Y."/>
            <person name="Heitman J."/>
            <person name="Sun S."/>
            <person name="Springer D."/>
            <person name="Dromer F."/>
            <person name="Young S."/>
            <person name="Zeng Q."/>
            <person name="Gargeya S."/>
            <person name="Abouelleil A."/>
            <person name="Alvarado L."/>
            <person name="Chapman S.B."/>
            <person name="Gainer-Dewar J."/>
            <person name="Goldberg J."/>
            <person name="Griggs A."/>
            <person name="Gujja S."/>
            <person name="Hansen M."/>
            <person name="Howarth C."/>
            <person name="Imamovic A."/>
            <person name="Larimer J."/>
            <person name="Murphy C."/>
            <person name="Naylor J."/>
            <person name="Pearson M."/>
            <person name="Priest M."/>
            <person name="Roberts A."/>
            <person name="Saif S."/>
            <person name="Shea T."/>
            <person name="Sykes S."/>
            <person name="Wortman J."/>
            <person name="Nusbaum C."/>
            <person name="Birren B."/>
        </authorList>
    </citation>
    <scope>NUCLEOTIDE SEQUENCE [LARGE SCALE GENOMIC DNA]</scope>
    <source>
        <strain evidence="1">CA1280</strain>
    </source>
</reference>
<accession>A0A0D0VC49</accession>
<dbReference type="EMBL" id="KN848030">
    <property type="protein sequence ID" value="KIR44024.1"/>
    <property type="molecule type" value="Genomic_DNA"/>
</dbReference>
<organism evidence="1">
    <name type="scientific">Cryptococcus bacillisporus CA1280</name>
    <dbReference type="NCBI Taxonomy" id="1296109"/>
    <lineage>
        <taxon>Eukaryota</taxon>
        <taxon>Fungi</taxon>
        <taxon>Dikarya</taxon>
        <taxon>Basidiomycota</taxon>
        <taxon>Agaricomycotina</taxon>
        <taxon>Tremellomycetes</taxon>
        <taxon>Tremellales</taxon>
        <taxon>Cryptococcaceae</taxon>
        <taxon>Cryptococcus</taxon>
        <taxon>Cryptococcus gattii species complex</taxon>
    </lineage>
</organism>